<dbReference type="EMBL" id="JAACYS010000005">
    <property type="protein sequence ID" value="NCU16524.1"/>
    <property type="molecule type" value="Genomic_DNA"/>
</dbReference>
<dbReference type="InterPro" id="IPR007383">
    <property type="entry name" value="DUF445"/>
</dbReference>
<organism evidence="8 9">
    <name type="scientific">Pallidibacillus pasinlerensis</name>
    <dbReference type="NCBI Taxonomy" id="2703818"/>
    <lineage>
        <taxon>Bacteria</taxon>
        <taxon>Bacillati</taxon>
        <taxon>Bacillota</taxon>
        <taxon>Bacilli</taxon>
        <taxon>Bacillales</taxon>
        <taxon>Bacillaceae</taxon>
        <taxon>Pallidibacillus</taxon>
    </lineage>
</organism>
<keyword evidence="9" id="KW-1185">Reference proteome</keyword>
<keyword evidence="3 7" id="KW-0812">Transmembrane</keyword>
<name>A0ABX0A1S7_9BACI</name>
<comment type="caution">
    <text evidence="8">The sequence shown here is derived from an EMBL/GenBank/DDBJ whole genome shotgun (WGS) entry which is preliminary data.</text>
</comment>
<evidence type="ECO:0000256" key="1">
    <source>
        <dbReference type="ARBA" id="ARBA00004236"/>
    </source>
</evidence>
<gene>
    <name evidence="8" type="ORF">GW534_01880</name>
</gene>
<evidence type="ECO:0000256" key="3">
    <source>
        <dbReference type="ARBA" id="ARBA00022692"/>
    </source>
</evidence>
<evidence type="ECO:0000256" key="2">
    <source>
        <dbReference type="ARBA" id="ARBA00008053"/>
    </source>
</evidence>
<sequence>MEAILTIIFMAVIGAIIGGATNSLAIRMLFRPYEAKYIGKWRLPFTPGLIPKRRDELSNQLGRLVVEQLLTPETLQTKLKEGKIYSEIESFFVDKVRSFFKTEESIENILHRIGIKNVGHVAEERIVNWLQEKYGDWKSENNEKKLAELIPQSVWEKVDGKVDEATDIIISKFKVFIMSPKGYELIKQNVDRFFEGRGMFAGIIQSFLDNRNIADRIQQELVKMANNEQTKEAIQQLLQNELEQVKNWTLEETMNKFVEGNWEENVWKQIRGKLSLQKWLDRPVSSFPTDELQAKLIEVVIPECLAKGIHILSLHVGKLMERLEIEQLVKNQVDTFPTERLEELVIGLSRRELKMITYLGAYLGGIIGIVQGIIAIFLN</sequence>
<dbReference type="PANTHER" id="PTHR35791">
    <property type="entry name" value="UPF0754 MEMBRANE PROTEIN YHEB"/>
    <property type="match status" value="1"/>
</dbReference>
<dbReference type="InterPro" id="IPR016991">
    <property type="entry name" value="UCP032178"/>
</dbReference>
<evidence type="ECO:0000313" key="9">
    <source>
        <dbReference type="Proteomes" id="UP000743899"/>
    </source>
</evidence>
<dbReference type="PIRSF" id="PIRSF032178">
    <property type="entry name" value="UCP032178"/>
    <property type="match status" value="1"/>
</dbReference>
<evidence type="ECO:0000256" key="7">
    <source>
        <dbReference type="SAM" id="Phobius"/>
    </source>
</evidence>
<keyword evidence="4 7" id="KW-1133">Transmembrane helix</keyword>
<dbReference type="Pfam" id="PF04286">
    <property type="entry name" value="DUF445"/>
    <property type="match status" value="1"/>
</dbReference>
<feature type="transmembrane region" description="Helical" evidence="7">
    <location>
        <begin position="356"/>
        <end position="378"/>
    </location>
</feature>
<reference evidence="8 9" key="1">
    <citation type="submission" date="2020-01" db="EMBL/GenBank/DDBJ databases">
        <title>A novel Bacillus sp. from Pasinler.</title>
        <authorList>
            <person name="Adiguzel A."/>
            <person name="Ay H."/>
            <person name="Baltaci M.O."/>
        </authorList>
    </citation>
    <scope>NUCLEOTIDE SEQUENCE [LARGE SCALE GENOMIC DNA]</scope>
    <source>
        <strain evidence="8 9">P1</strain>
    </source>
</reference>
<evidence type="ECO:0000256" key="5">
    <source>
        <dbReference type="ARBA" id="ARBA00023136"/>
    </source>
</evidence>
<keyword evidence="5 7" id="KW-0472">Membrane</keyword>
<feature type="coiled-coil region" evidence="6">
    <location>
        <begin position="224"/>
        <end position="251"/>
    </location>
</feature>
<comment type="similarity">
    <text evidence="2">Belongs to the UPF0754 family.</text>
</comment>
<comment type="subcellular location">
    <subcellularLocation>
        <location evidence="1">Cell membrane</location>
    </subcellularLocation>
</comment>
<evidence type="ECO:0000313" key="8">
    <source>
        <dbReference type="EMBL" id="NCU16524.1"/>
    </source>
</evidence>
<keyword evidence="6" id="KW-0175">Coiled coil</keyword>
<dbReference type="RefSeq" id="WP_161919363.1">
    <property type="nucleotide sequence ID" value="NZ_JAACYS010000005.1"/>
</dbReference>
<accession>A0ABX0A1S7</accession>
<dbReference type="Proteomes" id="UP000743899">
    <property type="component" value="Unassembled WGS sequence"/>
</dbReference>
<evidence type="ECO:0000256" key="6">
    <source>
        <dbReference type="SAM" id="Coils"/>
    </source>
</evidence>
<dbReference type="PANTHER" id="PTHR35791:SF1">
    <property type="entry name" value="UPF0754 MEMBRANE PROTEIN YHEB"/>
    <property type="match status" value="1"/>
</dbReference>
<evidence type="ECO:0000256" key="4">
    <source>
        <dbReference type="ARBA" id="ARBA00022989"/>
    </source>
</evidence>
<proteinExistence type="inferred from homology"/>
<feature type="transmembrane region" description="Helical" evidence="7">
    <location>
        <begin position="6"/>
        <end position="30"/>
    </location>
</feature>
<protein>
    <submittedName>
        <fullName evidence="8">DUF445 domain-containing protein</fullName>
    </submittedName>
</protein>